<dbReference type="InterPro" id="IPR006674">
    <property type="entry name" value="HD_domain"/>
</dbReference>
<name>A0A1T4VDZ7_9GAMM</name>
<dbReference type="SUPFAM" id="SSF109604">
    <property type="entry name" value="HD-domain/PDEase-like"/>
    <property type="match status" value="1"/>
</dbReference>
<protein>
    <submittedName>
        <fullName evidence="2">HD domain-containing protein</fullName>
    </submittedName>
</protein>
<proteinExistence type="predicted"/>
<dbReference type="Pfam" id="PF01966">
    <property type="entry name" value="HD"/>
    <property type="match status" value="1"/>
</dbReference>
<feature type="domain" description="HD" evidence="1">
    <location>
        <begin position="28"/>
        <end position="67"/>
    </location>
</feature>
<sequence>MDHLDNLASNCLAFIEKEMTTDTAHDTSHILRVVKTAESLCEHENANKAIVLPAAYLHDCFTFPKNHPQRSESSKYAADKGLCCLNRWN</sequence>
<evidence type="ECO:0000313" key="3">
    <source>
        <dbReference type="Proteomes" id="UP000190162"/>
    </source>
</evidence>
<accession>A0A1T4VDZ7</accession>
<dbReference type="EMBL" id="FUXU01000065">
    <property type="protein sequence ID" value="SKA63108.1"/>
    <property type="molecule type" value="Genomic_DNA"/>
</dbReference>
<dbReference type="Proteomes" id="UP000190162">
    <property type="component" value="Unassembled WGS sequence"/>
</dbReference>
<dbReference type="AlphaFoldDB" id="A0A1T4VDZ7"/>
<keyword evidence="3" id="KW-1185">Reference proteome</keyword>
<evidence type="ECO:0000313" key="2">
    <source>
        <dbReference type="EMBL" id="SKA63108.1"/>
    </source>
</evidence>
<organism evidence="2 3">
    <name type="scientific">Enterovibrio nigricans DSM 22720</name>
    <dbReference type="NCBI Taxonomy" id="1121868"/>
    <lineage>
        <taxon>Bacteria</taxon>
        <taxon>Pseudomonadati</taxon>
        <taxon>Pseudomonadota</taxon>
        <taxon>Gammaproteobacteria</taxon>
        <taxon>Vibrionales</taxon>
        <taxon>Vibrionaceae</taxon>
        <taxon>Enterovibrio</taxon>
    </lineage>
</organism>
<evidence type="ECO:0000259" key="1">
    <source>
        <dbReference type="Pfam" id="PF01966"/>
    </source>
</evidence>
<dbReference type="Gene3D" id="1.10.3210.50">
    <property type="match status" value="1"/>
</dbReference>
<gene>
    <name evidence="2" type="ORF">SAMN02745132_03708</name>
</gene>
<reference evidence="3" key="1">
    <citation type="submission" date="2017-02" db="EMBL/GenBank/DDBJ databases">
        <authorList>
            <person name="Varghese N."/>
            <person name="Submissions S."/>
        </authorList>
    </citation>
    <scope>NUCLEOTIDE SEQUENCE [LARGE SCALE GENOMIC DNA]</scope>
    <source>
        <strain evidence="3">DSM 22720</strain>
    </source>
</reference>